<evidence type="ECO:0000256" key="2">
    <source>
        <dbReference type="ARBA" id="ARBA00023002"/>
    </source>
</evidence>
<evidence type="ECO:0000256" key="4">
    <source>
        <dbReference type="SAM" id="MobiDB-lite"/>
    </source>
</evidence>
<dbReference type="SUPFAM" id="SSF51735">
    <property type="entry name" value="NAD(P)-binding Rossmann-fold domains"/>
    <property type="match status" value="1"/>
</dbReference>
<dbReference type="CDD" id="cd12173">
    <property type="entry name" value="PGDH_4"/>
    <property type="match status" value="1"/>
</dbReference>
<dbReference type="AlphaFoldDB" id="A0A183USP8"/>
<keyword evidence="6" id="KW-1185">Reference proteome</keyword>
<dbReference type="PANTHER" id="PTHR42938:SF22">
    <property type="entry name" value="D-3-PHOSPHOGLYCERATE DEHYDROGENASE"/>
    <property type="match status" value="1"/>
</dbReference>
<dbReference type="InterPro" id="IPR006140">
    <property type="entry name" value="D-isomer_DH_NAD-bd"/>
</dbReference>
<feature type="compositionally biased region" description="Low complexity" evidence="4">
    <location>
        <begin position="322"/>
        <end position="337"/>
    </location>
</feature>
<dbReference type="Gene3D" id="3.40.50.720">
    <property type="entry name" value="NAD(P)-binding Rossmann-like Domain"/>
    <property type="match status" value="2"/>
</dbReference>
<protein>
    <submittedName>
        <fullName evidence="7">2-Hacid_dh_C domain-containing protein</fullName>
    </submittedName>
</protein>
<dbReference type="Pfam" id="PF02826">
    <property type="entry name" value="2-Hacid_dh_C"/>
    <property type="match status" value="1"/>
</dbReference>
<evidence type="ECO:0000313" key="7">
    <source>
        <dbReference type="WBParaSite" id="TCNE_0001151801-mRNA-1"/>
    </source>
</evidence>
<name>A0A183USP8_TOXCA</name>
<proteinExistence type="inferred from homology"/>
<evidence type="ECO:0000313" key="6">
    <source>
        <dbReference type="Proteomes" id="UP000050794"/>
    </source>
</evidence>
<dbReference type="GO" id="GO:0004617">
    <property type="term" value="F:phosphoglycerate dehydrogenase activity"/>
    <property type="evidence" value="ECO:0007669"/>
    <property type="project" value="TreeGrafter"/>
</dbReference>
<organism evidence="6 7">
    <name type="scientific">Toxocara canis</name>
    <name type="common">Canine roundworm</name>
    <dbReference type="NCBI Taxonomy" id="6265"/>
    <lineage>
        <taxon>Eukaryota</taxon>
        <taxon>Metazoa</taxon>
        <taxon>Ecdysozoa</taxon>
        <taxon>Nematoda</taxon>
        <taxon>Chromadorea</taxon>
        <taxon>Rhabditida</taxon>
        <taxon>Spirurina</taxon>
        <taxon>Ascaridomorpha</taxon>
        <taxon>Ascaridoidea</taxon>
        <taxon>Toxocaridae</taxon>
        <taxon>Toxocara</taxon>
    </lineage>
</organism>
<keyword evidence="2" id="KW-0560">Oxidoreductase</keyword>
<accession>A0A183USP8</accession>
<dbReference type="Gene3D" id="3.30.1330.90">
    <property type="entry name" value="D-3-phosphoglycerate dehydrogenase, domain 3"/>
    <property type="match status" value="1"/>
</dbReference>
<comment type="similarity">
    <text evidence="1">Belongs to the D-isomer specific 2-hydroxyacid dehydrogenase family.</text>
</comment>
<keyword evidence="3" id="KW-0520">NAD</keyword>
<dbReference type="PROSITE" id="PS00065">
    <property type="entry name" value="D_2_HYDROXYACID_DH_1"/>
    <property type="match status" value="1"/>
</dbReference>
<feature type="region of interest" description="Disordered" evidence="4">
    <location>
        <begin position="322"/>
        <end position="347"/>
    </location>
</feature>
<dbReference type="FunFam" id="3.40.50.720:FF:000021">
    <property type="entry name" value="D-3-phosphoglycerate dehydrogenase"/>
    <property type="match status" value="1"/>
</dbReference>
<dbReference type="InterPro" id="IPR029752">
    <property type="entry name" value="D-isomer_DH_CS1"/>
</dbReference>
<evidence type="ECO:0000259" key="5">
    <source>
        <dbReference type="Pfam" id="PF02826"/>
    </source>
</evidence>
<dbReference type="GO" id="GO:0051287">
    <property type="term" value="F:NAD binding"/>
    <property type="evidence" value="ECO:0007669"/>
    <property type="project" value="InterPro"/>
</dbReference>
<dbReference type="SUPFAM" id="SSF143548">
    <property type="entry name" value="Serine metabolism enzymes domain"/>
    <property type="match status" value="1"/>
</dbReference>
<dbReference type="InterPro" id="IPR029009">
    <property type="entry name" value="ASB_dom_sf"/>
</dbReference>
<evidence type="ECO:0000256" key="1">
    <source>
        <dbReference type="ARBA" id="ARBA00005854"/>
    </source>
</evidence>
<dbReference type="PANTHER" id="PTHR42938">
    <property type="entry name" value="FORMATE DEHYDROGENASE 1"/>
    <property type="match status" value="1"/>
</dbReference>
<reference evidence="7" key="1">
    <citation type="submission" date="2016-06" db="UniProtKB">
        <authorList>
            <consortium name="WormBaseParasite"/>
        </authorList>
    </citation>
    <scope>IDENTIFICATION</scope>
</reference>
<sequence length="825" mass="88602">LLETAAKKECSSNEAGNAPPLRQPAMVYTAAQLPKFTTHPATFIPTVFGGHVLVYESRSHPGHRREFAFKTRFTNQSGVSSCYYRCMSCRSMKNKVPPGPDGKPPQIPCIAVKNGYIVNDPDFPEANDHFCIPPTIEESKQKEENGFAKAIVKGRPRQKQPRITRAPTTKRQPYLAQLQAYQEMTNALINDASNMFDISNGFDIDQTFSSASTSSFLSTLSNGDVCDEMKLNGFGNGDLKKISCGSGFRLEDDDSDSTTKANNLLASLISTEPALRSALALTTHRNSAPLTVDEENTDFCQEFRRSPESYTALVINSISRSDSRPASASSASAAVSNSRKRKASPNVEPHLEQILDRYITNNWELPDNGLVYLISFAAGNSRSAAELTCVCILSLARHVPQAAASMKAGKWARKEFMGEEVYGKTLAIIGLGRIGTEVAVRMQSFGMTTIGFDPLVSSEDAAKNGIKWVPLDQLWPQADYITVHVPLIPQTENLLSAATLAKCKKGVKIVNVARGGIVNETDLLDSINRGHTAGAALDVFAEEPPSLSALVEHPKVICTPHLGASTNEAQERVANEIAENIVALNNGTGLYGAVNALSKIEKRVERITETVDGRKEMLLLISGMSISAKLWELNAAALSAVLDDAKAQWVRAASALTHVLSVIADSPKSVTLRYPKAASGLQKALTAGAVVGLLQASGNAGMNLVNAELNAKREGINVRTVKLEPNTENELLVCAGETSVCGYSSPAGTIISAFNASKMPVPLIAVGTLAVNLKQNGAVKELSDSLKAKLSVEYGLLGGGRVALFDSLNSDQVEELSNSFDVIQF</sequence>
<evidence type="ECO:0000256" key="3">
    <source>
        <dbReference type="ARBA" id="ARBA00023027"/>
    </source>
</evidence>
<feature type="domain" description="D-isomer specific 2-hydroxyacid dehydrogenase NAD-binding" evidence="5">
    <location>
        <begin position="391"/>
        <end position="563"/>
    </location>
</feature>
<dbReference type="InterPro" id="IPR036291">
    <property type="entry name" value="NAD(P)-bd_dom_sf"/>
</dbReference>
<dbReference type="Proteomes" id="UP000050794">
    <property type="component" value="Unassembled WGS sequence"/>
</dbReference>
<dbReference type="WBParaSite" id="TCNE_0001151801-mRNA-1">
    <property type="protein sequence ID" value="TCNE_0001151801-mRNA-1"/>
    <property type="gene ID" value="TCNE_0001151801"/>
</dbReference>